<gene>
    <name evidence="1" type="ORF">ILEXP_LOCUS30181</name>
</gene>
<protein>
    <submittedName>
        <fullName evidence="1">Uncharacterized protein</fullName>
    </submittedName>
</protein>
<dbReference type="Proteomes" id="UP001642360">
    <property type="component" value="Unassembled WGS sequence"/>
</dbReference>
<name>A0ABC8SW20_9AQUA</name>
<organism evidence="1 2">
    <name type="scientific">Ilex paraguariensis</name>
    <name type="common">yerba mate</name>
    <dbReference type="NCBI Taxonomy" id="185542"/>
    <lineage>
        <taxon>Eukaryota</taxon>
        <taxon>Viridiplantae</taxon>
        <taxon>Streptophyta</taxon>
        <taxon>Embryophyta</taxon>
        <taxon>Tracheophyta</taxon>
        <taxon>Spermatophyta</taxon>
        <taxon>Magnoliopsida</taxon>
        <taxon>eudicotyledons</taxon>
        <taxon>Gunneridae</taxon>
        <taxon>Pentapetalae</taxon>
        <taxon>asterids</taxon>
        <taxon>campanulids</taxon>
        <taxon>Aquifoliales</taxon>
        <taxon>Aquifoliaceae</taxon>
        <taxon>Ilex</taxon>
    </lineage>
</organism>
<dbReference type="EMBL" id="CAUOFW020003669">
    <property type="protein sequence ID" value="CAK9161384.1"/>
    <property type="molecule type" value="Genomic_DNA"/>
</dbReference>
<sequence>MRVINAHQRSRVDQLYGIDVRNTDWKSLRGRCWTKFWEVKDRWEISQEDLGNLWWGLGLVEEDVGSTWTKTRVSVAMDTYESLLRKIWMCLSISGDVFFFFLVLASERWGLKVWDPPLLILINWRRTRFGRRQTGRDDNAELGLGVQYDVVWQSGMCSLNEHRLGVGIGA</sequence>
<evidence type="ECO:0000313" key="1">
    <source>
        <dbReference type="EMBL" id="CAK9161384.1"/>
    </source>
</evidence>
<evidence type="ECO:0000313" key="2">
    <source>
        <dbReference type="Proteomes" id="UP001642360"/>
    </source>
</evidence>
<reference evidence="1 2" key="1">
    <citation type="submission" date="2024-02" db="EMBL/GenBank/DDBJ databases">
        <authorList>
            <person name="Vignale AGUSTIN F."/>
            <person name="Sosa J E."/>
            <person name="Modenutti C."/>
        </authorList>
    </citation>
    <scope>NUCLEOTIDE SEQUENCE [LARGE SCALE GENOMIC DNA]</scope>
</reference>
<comment type="caution">
    <text evidence="1">The sequence shown here is derived from an EMBL/GenBank/DDBJ whole genome shotgun (WGS) entry which is preliminary data.</text>
</comment>
<keyword evidence="2" id="KW-1185">Reference proteome</keyword>
<proteinExistence type="predicted"/>
<dbReference type="AlphaFoldDB" id="A0ABC8SW20"/>
<accession>A0ABC8SW20</accession>